<feature type="repeat" description="PPR" evidence="3">
    <location>
        <begin position="378"/>
        <end position="412"/>
    </location>
</feature>
<feature type="repeat" description="PPR" evidence="3">
    <location>
        <begin position="656"/>
        <end position="690"/>
    </location>
</feature>
<evidence type="ECO:0008006" key="6">
    <source>
        <dbReference type="Google" id="ProtNLM"/>
    </source>
</evidence>
<feature type="repeat" description="PPR" evidence="3">
    <location>
        <begin position="586"/>
        <end position="620"/>
    </location>
</feature>
<feature type="repeat" description="PPR" evidence="3">
    <location>
        <begin position="203"/>
        <end position="237"/>
    </location>
</feature>
<dbReference type="PANTHER" id="PTHR47936">
    <property type="entry name" value="PPR_LONG DOMAIN-CONTAINING PROTEIN"/>
    <property type="match status" value="1"/>
</dbReference>
<evidence type="ECO:0000256" key="1">
    <source>
        <dbReference type="ARBA" id="ARBA00007626"/>
    </source>
</evidence>
<feature type="repeat" description="PPR" evidence="3">
    <location>
        <begin position="551"/>
        <end position="585"/>
    </location>
</feature>
<keyword evidence="5" id="KW-1185">Reference proteome</keyword>
<dbReference type="GO" id="GO:0010019">
    <property type="term" value="P:chloroplast-nucleus signaling pathway"/>
    <property type="evidence" value="ECO:0007669"/>
    <property type="project" value="TreeGrafter"/>
</dbReference>
<dbReference type="AlphaFoldDB" id="A0AAE1JYG7"/>
<sequence>MLLKKMIKKRLISSNLFFRIRREVTTCALPIDTLDMAVSVPSGNHKNLCHSLADQLIQRGLFSSAQLVIQRMISHSMSVADAISVANSVVGRGLDLDLDSYAVLIRKLVTLGEPQLAESLYLIEIESQGNKSDPLILNSMVICSCELGKVEDAMNYFNRLLSFNYVPQKEACLSILQQCCAQERYLDAFDLFLRAHYAKAELSFGCYNLLMDGLCHKGHLDEALRVFDMLLNHKHLPTVHIYKSLFYGLCKGNRVVEAELLIGEMESRGMYVDKAMYTSLVRVYCRDRRMKMALQVFFRMLKIGYQPDRYICNILIDGFMKLSLYDKGWVIHNKMMEWGIKPDVVTYQVMISQYCKKEKIDCALMLLQNMINSKVTPNVHCYTVLFSSLYKHNKMEEFFELYKNMMESGVIPDHVLYLKLMKILPVCKLQLAFTILQALAKNGCGIDPMFPASSGQNPDYDFEQEIELLLERIVCENINLATVAYSVFVSALCEKGEVDKALVCLKKMDDARYRPLHFCYNSLIKCLSQMGHYEDANFVIDLMEDRGLIPDQATFLIIINELCNQGNMVSAIDLLDQLEERGMKPSVAIYGSIIGCLVKERKFIEAEDMFKRMLMCGVDPDEGVYSTMIYGYSMSGRVLIARELFDKMIETSIKPSYHSYTALISGLVKKHMIDEACIYLDKMLEEGMVPNAVLYTSLILHFLKNREFGVALKLVNIVGKNDVTWDLIMCMAFVNGVRRYICRNNNKNYNLPRESERGKEMLLYLLDWSPFPKKENSLRVLTTSSDALKWLARKLVKGFRGAAITDNLYLNNCIISWLCREEMINDAYSHLQLMQKEGVCPNHVTYTILLSGHIHLDDVDSAVRLFNKMNVDGCVPDRIAYDTLLIGFIRAGRLLDAMSLLYSMRKRGLYPKRASYEMLLYCFCRSGPSVSGSRIFQEMIAEYYQQSILNDNYWFPFNLCESSRLHEDQLIFVNTFQKAMYKGKKLLLSCYSCSS</sequence>
<feature type="repeat" description="PPR" evidence="3">
    <location>
        <begin position="842"/>
        <end position="876"/>
    </location>
</feature>
<evidence type="ECO:0000313" key="5">
    <source>
        <dbReference type="Proteomes" id="UP001293593"/>
    </source>
</evidence>
<dbReference type="GO" id="GO:0031930">
    <property type="term" value="P:mitochondria-nucleus signaling pathway"/>
    <property type="evidence" value="ECO:0007669"/>
    <property type="project" value="TreeGrafter"/>
</dbReference>
<feature type="repeat" description="PPR" evidence="3">
    <location>
        <begin position="481"/>
        <end position="515"/>
    </location>
</feature>
<feature type="repeat" description="PPR" evidence="3">
    <location>
        <begin position="343"/>
        <end position="377"/>
    </location>
</feature>
<comment type="caution">
    <text evidence="4">The sequence shown here is derived from an EMBL/GenBank/DDBJ whole genome shotgun (WGS) entry which is preliminary data.</text>
</comment>
<protein>
    <recommendedName>
        <fullName evidence="6">Pentatricopeptide repeat-containing protein</fullName>
    </recommendedName>
</protein>
<dbReference type="GO" id="GO:0009507">
    <property type="term" value="C:chloroplast"/>
    <property type="evidence" value="ECO:0007669"/>
    <property type="project" value="TreeGrafter"/>
</dbReference>
<feature type="repeat" description="PPR" evidence="3">
    <location>
        <begin position="516"/>
        <end position="550"/>
    </location>
</feature>
<reference evidence="4" key="1">
    <citation type="submission" date="2023-10" db="EMBL/GenBank/DDBJ databases">
        <title>Chromosome-level genome of the transformable northern wattle, Acacia crassicarpa.</title>
        <authorList>
            <person name="Massaro I."/>
            <person name="Sinha N.R."/>
            <person name="Poethig S."/>
            <person name="Leichty A.R."/>
        </authorList>
    </citation>
    <scope>NUCLEOTIDE SEQUENCE</scope>
    <source>
        <strain evidence="4">Acra3RX</strain>
        <tissue evidence="4">Leaf</tissue>
    </source>
</reference>
<dbReference type="PROSITE" id="PS51375">
    <property type="entry name" value="PPR"/>
    <property type="match status" value="16"/>
</dbReference>
<proteinExistence type="inferred from homology"/>
<dbReference type="PANTHER" id="PTHR47936:SF1">
    <property type="entry name" value="PENTATRICOPEPTIDE REPEAT-CONTAINING PROTEIN GUN1, CHLOROPLASTIC"/>
    <property type="match status" value="1"/>
</dbReference>
<accession>A0AAE1JYG7</accession>
<organism evidence="4 5">
    <name type="scientific">Acacia crassicarpa</name>
    <name type="common">northern wattle</name>
    <dbReference type="NCBI Taxonomy" id="499986"/>
    <lineage>
        <taxon>Eukaryota</taxon>
        <taxon>Viridiplantae</taxon>
        <taxon>Streptophyta</taxon>
        <taxon>Embryophyta</taxon>
        <taxon>Tracheophyta</taxon>
        <taxon>Spermatophyta</taxon>
        <taxon>Magnoliopsida</taxon>
        <taxon>eudicotyledons</taxon>
        <taxon>Gunneridae</taxon>
        <taxon>Pentapetalae</taxon>
        <taxon>rosids</taxon>
        <taxon>fabids</taxon>
        <taxon>Fabales</taxon>
        <taxon>Fabaceae</taxon>
        <taxon>Caesalpinioideae</taxon>
        <taxon>mimosoid clade</taxon>
        <taxon>Acacieae</taxon>
        <taxon>Acacia</taxon>
    </lineage>
</organism>
<feature type="repeat" description="PPR" evidence="3">
    <location>
        <begin position="621"/>
        <end position="655"/>
    </location>
</feature>
<comment type="similarity">
    <text evidence="1">Belongs to the PPR family. P subfamily.</text>
</comment>
<dbReference type="Pfam" id="PF13812">
    <property type="entry name" value="PPR_3"/>
    <property type="match status" value="1"/>
</dbReference>
<dbReference type="EMBL" id="JAWXYG010000011">
    <property type="protein sequence ID" value="KAK4259865.1"/>
    <property type="molecule type" value="Genomic_DNA"/>
</dbReference>
<keyword evidence="2" id="KW-0677">Repeat</keyword>
<evidence type="ECO:0000313" key="4">
    <source>
        <dbReference type="EMBL" id="KAK4259865.1"/>
    </source>
</evidence>
<feature type="repeat" description="PPR" evidence="3">
    <location>
        <begin position="133"/>
        <end position="167"/>
    </location>
</feature>
<feature type="repeat" description="PPR" evidence="3">
    <location>
        <begin position="308"/>
        <end position="342"/>
    </location>
</feature>
<dbReference type="Pfam" id="PF01535">
    <property type="entry name" value="PPR"/>
    <property type="match status" value="5"/>
</dbReference>
<evidence type="ECO:0000256" key="2">
    <source>
        <dbReference type="ARBA" id="ARBA00022737"/>
    </source>
</evidence>
<evidence type="ECO:0000256" key="3">
    <source>
        <dbReference type="PROSITE-ProRule" id="PRU00708"/>
    </source>
</evidence>
<dbReference type="Gene3D" id="1.25.40.10">
    <property type="entry name" value="Tetratricopeptide repeat domain"/>
    <property type="match status" value="7"/>
</dbReference>
<dbReference type="SUPFAM" id="SSF81901">
    <property type="entry name" value="HCP-like"/>
    <property type="match status" value="1"/>
</dbReference>
<gene>
    <name evidence="4" type="ORF">QN277_006153</name>
</gene>
<feature type="repeat" description="PPR" evidence="3">
    <location>
        <begin position="807"/>
        <end position="841"/>
    </location>
</feature>
<feature type="repeat" description="PPR" evidence="3">
    <location>
        <begin position="877"/>
        <end position="911"/>
    </location>
</feature>
<dbReference type="Pfam" id="PF13041">
    <property type="entry name" value="PPR_2"/>
    <property type="match status" value="5"/>
</dbReference>
<dbReference type="InterPro" id="IPR002885">
    <property type="entry name" value="PPR_rpt"/>
</dbReference>
<name>A0AAE1JYG7_9FABA</name>
<dbReference type="InterPro" id="IPR011990">
    <property type="entry name" value="TPR-like_helical_dom_sf"/>
</dbReference>
<dbReference type="NCBIfam" id="TIGR00756">
    <property type="entry name" value="PPR"/>
    <property type="match status" value="15"/>
</dbReference>
<feature type="repeat" description="PPR" evidence="3">
    <location>
        <begin position="273"/>
        <end position="307"/>
    </location>
</feature>
<dbReference type="Proteomes" id="UP001293593">
    <property type="component" value="Unassembled WGS sequence"/>
</dbReference>
<feature type="repeat" description="PPR" evidence="3">
    <location>
        <begin position="238"/>
        <end position="272"/>
    </location>
</feature>